<keyword evidence="4" id="KW-1185">Reference proteome</keyword>
<evidence type="ECO:0000313" key="4">
    <source>
        <dbReference type="Proteomes" id="UP000583127"/>
    </source>
</evidence>
<dbReference type="AlphaFoldDB" id="A0A7X9X6P1"/>
<gene>
    <name evidence="3" type="ORF">HHL14_16525</name>
</gene>
<keyword evidence="2" id="KW-0812">Transmembrane</keyword>
<dbReference type="EMBL" id="JABBFZ010000009">
    <property type="protein sequence ID" value="NML32435.1"/>
    <property type="molecule type" value="Genomic_DNA"/>
</dbReference>
<dbReference type="RefSeq" id="WP_169498690.1">
    <property type="nucleotide sequence ID" value="NZ_JABBFZ010000009.1"/>
</dbReference>
<evidence type="ECO:0000256" key="1">
    <source>
        <dbReference type="SAM" id="MobiDB-lite"/>
    </source>
</evidence>
<protein>
    <submittedName>
        <fullName evidence="3">Uncharacterized protein</fullName>
    </submittedName>
</protein>
<feature type="transmembrane region" description="Helical" evidence="2">
    <location>
        <begin position="20"/>
        <end position="39"/>
    </location>
</feature>
<organism evidence="3 4">
    <name type="scientific">Paraburkholderia antibiotica</name>
    <dbReference type="NCBI Taxonomy" id="2728839"/>
    <lineage>
        <taxon>Bacteria</taxon>
        <taxon>Pseudomonadati</taxon>
        <taxon>Pseudomonadota</taxon>
        <taxon>Betaproteobacteria</taxon>
        <taxon>Burkholderiales</taxon>
        <taxon>Burkholderiaceae</taxon>
        <taxon>Paraburkholderia</taxon>
    </lineage>
</organism>
<proteinExistence type="predicted"/>
<name>A0A7X9X6P1_9BURK</name>
<keyword evidence="2" id="KW-0472">Membrane</keyword>
<accession>A0A7X9X6P1</accession>
<sequence>MKATFRGNRVSDDRSERRRISGYFLLVATCGLHAASGIAGELDNGLLSPDLSGQSQVRQMNDPVLKDPYAALLEEQDPFYRSTRKALARFKAARQKSLRSDSGVIAATQGGSAGLLNGKDIRSIRNKAALNTAMPLTGDPDSMSQLGDMAAAGTAISTHKPDVRHNKKQNSLSKDDDDDDVAAPRNPAALSPCSPATCRVKRSSLSRPSALSDN</sequence>
<dbReference type="Proteomes" id="UP000583127">
    <property type="component" value="Unassembled WGS sequence"/>
</dbReference>
<keyword evidence="2" id="KW-1133">Transmembrane helix</keyword>
<reference evidence="3 4" key="1">
    <citation type="submission" date="2020-04" db="EMBL/GenBank/DDBJ databases">
        <title>Paraburkholderia sp. G-4-1-8 isolated from soil.</title>
        <authorList>
            <person name="Dahal R.H."/>
        </authorList>
    </citation>
    <scope>NUCLEOTIDE SEQUENCE [LARGE SCALE GENOMIC DNA]</scope>
    <source>
        <strain evidence="3 4">G-4-1-8</strain>
    </source>
</reference>
<evidence type="ECO:0000313" key="3">
    <source>
        <dbReference type="EMBL" id="NML32435.1"/>
    </source>
</evidence>
<feature type="region of interest" description="Disordered" evidence="1">
    <location>
        <begin position="155"/>
        <end position="214"/>
    </location>
</feature>
<feature type="compositionally biased region" description="Polar residues" evidence="1">
    <location>
        <begin position="205"/>
        <end position="214"/>
    </location>
</feature>
<comment type="caution">
    <text evidence="3">The sequence shown here is derived from an EMBL/GenBank/DDBJ whole genome shotgun (WGS) entry which is preliminary data.</text>
</comment>
<evidence type="ECO:0000256" key="2">
    <source>
        <dbReference type="SAM" id="Phobius"/>
    </source>
</evidence>